<protein>
    <submittedName>
        <fullName evidence="1">Uncharacterized protein</fullName>
    </submittedName>
</protein>
<keyword evidence="2" id="KW-1185">Reference proteome</keyword>
<accession>A0ACC2XLP1</accession>
<dbReference type="Proteomes" id="UP001243375">
    <property type="component" value="Unassembled WGS sequence"/>
</dbReference>
<comment type="caution">
    <text evidence="1">The sequence shown here is derived from an EMBL/GenBank/DDBJ whole genome shotgun (WGS) entry which is preliminary data.</text>
</comment>
<evidence type="ECO:0000313" key="1">
    <source>
        <dbReference type="EMBL" id="KAJ9124305.1"/>
    </source>
</evidence>
<sequence>MVNSQTSAAASQPMQSRTMTPEYTNDSSLSDKSTSSDTQLRPFPTDNLAPELVHLILYHVLSEPDFGGNGRWASRDEATREKLQWSRAHKVSQPIFSSETDVLKMIFLQQRAAVHKKFSLIHRSWTPYVLRSLYRSPRLTSKFAIQHLTDCLQHPEKLWGVEVSKETGKVIGGVVGDRRDCNDEGYQEQNQDL</sequence>
<name>A0ACC2XLP1_9TREE</name>
<evidence type="ECO:0000313" key="2">
    <source>
        <dbReference type="Proteomes" id="UP001243375"/>
    </source>
</evidence>
<proteinExistence type="predicted"/>
<gene>
    <name evidence="1" type="ORF">QFC22_001105</name>
</gene>
<reference evidence="1" key="1">
    <citation type="submission" date="2023-04" db="EMBL/GenBank/DDBJ databases">
        <title>Draft Genome sequencing of Naganishia species isolated from polar environments using Oxford Nanopore Technology.</title>
        <authorList>
            <person name="Leo P."/>
            <person name="Venkateswaran K."/>
        </authorList>
    </citation>
    <scope>NUCLEOTIDE SEQUENCE</scope>
    <source>
        <strain evidence="1">MNA-CCFEE 5425</strain>
    </source>
</reference>
<organism evidence="1 2">
    <name type="scientific">Naganishia vaughanmartiniae</name>
    <dbReference type="NCBI Taxonomy" id="1424756"/>
    <lineage>
        <taxon>Eukaryota</taxon>
        <taxon>Fungi</taxon>
        <taxon>Dikarya</taxon>
        <taxon>Basidiomycota</taxon>
        <taxon>Agaricomycotina</taxon>
        <taxon>Tremellomycetes</taxon>
        <taxon>Filobasidiales</taxon>
        <taxon>Filobasidiaceae</taxon>
        <taxon>Naganishia</taxon>
    </lineage>
</organism>
<dbReference type="EMBL" id="JASBWU010000002">
    <property type="protein sequence ID" value="KAJ9124305.1"/>
    <property type="molecule type" value="Genomic_DNA"/>
</dbReference>